<reference evidence="5" key="1">
    <citation type="submission" date="2023-06" db="EMBL/GenBank/DDBJ databases">
        <title>Genome-scale phylogeny and comparative genomics of the fungal order Sordariales.</title>
        <authorList>
            <consortium name="Lawrence Berkeley National Laboratory"/>
            <person name="Hensen N."/>
            <person name="Bonometti L."/>
            <person name="Westerberg I."/>
            <person name="Brannstrom I.O."/>
            <person name="Guillou S."/>
            <person name="Cros-Aarteil S."/>
            <person name="Calhoun S."/>
            <person name="Haridas S."/>
            <person name="Kuo A."/>
            <person name="Mondo S."/>
            <person name="Pangilinan J."/>
            <person name="Riley R."/>
            <person name="Labutti K."/>
            <person name="Andreopoulos B."/>
            <person name="Lipzen A."/>
            <person name="Chen C."/>
            <person name="Yanf M."/>
            <person name="Daum C."/>
            <person name="Ng V."/>
            <person name="Clum A."/>
            <person name="Steindorff A."/>
            <person name="Ohm R."/>
            <person name="Martin F."/>
            <person name="Silar P."/>
            <person name="Natvig D."/>
            <person name="Lalanne C."/>
            <person name="Gautier V."/>
            <person name="Ament-Velasquez S.L."/>
            <person name="Kruys A."/>
            <person name="Hutchinson M.I."/>
            <person name="Powell A.J."/>
            <person name="Barry K."/>
            <person name="Miller A.N."/>
            <person name="Grigoriev I.V."/>
            <person name="Debuchy R."/>
            <person name="Gladieux P."/>
            <person name="Thoren M.H."/>
            <person name="Johannesson H."/>
        </authorList>
    </citation>
    <scope>NUCLEOTIDE SEQUENCE</scope>
    <source>
        <strain evidence="5">PSN4</strain>
    </source>
</reference>
<dbReference type="Pfam" id="PF01084">
    <property type="entry name" value="Ribosomal_S18"/>
    <property type="match status" value="1"/>
</dbReference>
<dbReference type="AlphaFoldDB" id="A0AAJ0BF22"/>
<evidence type="ECO:0000313" key="6">
    <source>
        <dbReference type="Proteomes" id="UP001239445"/>
    </source>
</evidence>
<dbReference type="PANTHER" id="PTHR13479">
    <property type="entry name" value="30S RIBOSOMAL PROTEIN S18"/>
    <property type="match status" value="1"/>
</dbReference>
<dbReference type="FunFam" id="4.10.640.10:FF:000013">
    <property type="entry name" value="37S ribosomal protein S18"/>
    <property type="match status" value="1"/>
</dbReference>
<dbReference type="GO" id="GO:0005763">
    <property type="term" value="C:mitochondrial small ribosomal subunit"/>
    <property type="evidence" value="ECO:0007669"/>
    <property type="project" value="TreeGrafter"/>
</dbReference>
<keyword evidence="2" id="KW-0689">Ribosomal protein</keyword>
<dbReference type="InterPro" id="IPR036870">
    <property type="entry name" value="Ribosomal_bS18_sf"/>
</dbReference>
<evidence type="ECO:0000256" key="1">
    <source>
        <dbReference type="ARBA" id="ARBA00005589"/>
    </source>
</evidence>
<keyword evidence="3" id="KW-0687">Ribonucleoprotein</keyword>
<protein>
    <recommendedName>
        <fullName evidence="4">Small ribosomal subunit protein bS18m</fullName>
    </recommendedName>
</protein>
<dbReference type="GO" id="GO:0070181">
    <property type="term" value="F:small ribosomal subunit rRNA binding"/>
    <property type="evidence" value="ECO:0007669"/>
    <property type="project" value="TreeGrafter"/>
</dbReference>
<dbReference type="Proteomes" id="UP001239445">
    <property type="component" value="Unassembled WGS sequence"/>
</dbReference>
<dbReference type="InterPro" id="IPR001648">
    <property type="entry name" value="Ribosomal_bS18"/>
</dbReference>
<dbReference type="GO" id="GO:0003735">
    <property type="term" value="F:structural constituent of ribosome"/>
    <property type="evidence" value="ECO:0007669"/>
    <property type="project" value="InterPro"/>
</dbReference>
<name>A0AAJ0BF22_9PEZI</name>
<organism evidence="5 6">
    <name type="scientific">Echria macrotheca</name>
    <dbReference type="NCBI Taxonomy" id="438768"/>
    <lineage>
        <taxon>Eukaryota</taxon>
        <taxon>Fungi</taxon>
        <taxon>Dikarya</taxon>
        <taxon>Ascomycota</taxon>
        <taxon>Pezizomycotina</taxon>
        <taxon>Sordariomycetes</taxon>
        <taxon>Sordariomycetidae</taxon>
        <taxon>Sordariales</taxon>
        <taxon>Schizotheciaceae</taxon>
        <taxon>Echria</taxon>
    </lineage>
</organism>
<accession>A0AAJ0BF22</accession>
<evidence type="ECO:0000313" key="5">
    <source>
        <dbReference type="EMBL" id="KAK1754671.1"/>
    </source>
</evidence>
<evidence type="ECO:0000256" key="4">
    <source>
        <dbReference type="ARBA" id="ARBA00035264"/>
    </source>
</evidence>
<dbReference type="PANTHER" id="PTHR13479:SF40">
    <property type="entry name" value="SMALL RIBOSOMAL SUBUNIT PROTEIN BS18M"/>
    <property type="match status" value="1"/>
</dbReference>
<evidence type="ECO:0000256" key="3">
    <source>
        <dbReference type="ARBA" id="ARBA00023274"/>
    </source>
</evidence>
<gene>
    <name evidence="5" type="ORF">QBC47DRAFT_384594</name>
</gene>
<proteinExistence type="inferred from homology"/>
<dbReference type="Gene3D" id="4.10.640.10">
    <property type="entry name" value="Ribosomal protein S18"/>
    <property type="match status" value="1"/>
</dbReference>
<dbReference type="SUPFAM" id="SSF46911">
    <property type="entry name" value="Ribosomal protein S18"/>
    <property type="match status" value="1"/>
</dbReference>
<comment type="caution">
    <text evidence="5">The sequence shown here is derived from an EMBL/GenBank/DDBJ whole genome shotgun (WGS) entry which is preliminary data.</text>
</comment>
<keyword evidence="6" id="KW-1185">Reference proteome</keyword>
<evidence type="ECO:0000256" key="2">
    <source>
        <dbReference type="ARBA" id="ARBA00022980"/>
    </source>
</evidence>
<dbReference type="GO" id="GO:0032543">
    <property type="term" value="P:mitochondrial translation"/>
    <property type="evidence" value="ECO:0007669"/>
    <property type="project" value="TreeGrafter"/>
</dbReference>
<dbReference type="EMBL" id="MU839835">
    <property type="protein sequence ID" value="KAK1754671.1"/>
    <property type="molecule type" value="Genomic_DNA"/>
</dbReference>
<comment type="similarity">
    <text evidence="1">Belongs to the bacterial ribosomal protein bS18 family.</text>
</comment>
<sequence>MASLTSSSSRQWLSTAARQCRAIFHQQQQPQRLLSTTAATASFRKIPTDNKSPSASLASLDEDPIKGISSWVSATQNTARLRASASSPNSPNSRTERMQLARDDLAASAKTDSYVRFITRRWRKGDVYAPRDLSAVEMRRWKKTNPPGLDAVDALGFDPVDNYRNFALVSEYMTSAGRIRHHQNTGLRPVNQRKMAKAVRRAIGLGIHPSVHLHPQILLAHSRFHAHGVLPTTAKPPSKNGFGF</sequence>